<organism evidence="1 2">
    <name type="scientific">Hespellia stercorisuis DSM 15480</name>
    <dbReference type="NCBI Taxonomy" id="1121950"/>
    <lineage>
        <taxon>Bacteria</taxon>
        <taxon>Bacillati</taxon>
        <taxon>Bacillota</taxon>
        <taxon>Clostridia</taxon>
        <taxon>Lachnospirales</taxon>
        <taxon>Lachnospiraceae</taxon>
        <taxon>Hespellia</taxon>
    </lineage>
</organism>
<evidence type="ECO:0000313" key="1">
    <source>
        <dbReference type="EMBL" id="SHJ36311.1"/>
    </source>
</evidence>
<dbReference type="Gene3D" id="1.10.3230.30">
    <property type="entry name" value="Phage gp6-like head-tail connector protein"/>
    <property type="match status" value="1"/>
</dbReference>
<dbReference type="Pfam" id="PF05135">
    <property type="entry name" value="Phage_connect_1"/>
    <property type="match status" value="1"/>
</dbReference>
<gene>
    <name evidence="1" type="ORF">SAMN02745243_00426</name>
</gene>
<dbReference type="EMBL" id="FQZY01000007">
    <property type="protein sequence ID" value="SHJ36311.1"/>
    <property type="molecule type" value="Genomic_DNA"/>
</dbReference>
<protein>
    <submittedName>
        <fullName evidence="1">Uncharacterized phage protein (Possible DNA packaging)</fullName>
    </submittedName>
</protein>
<sequence>MLVALDEMKQYLRVDFADDDSLIEYLLSSAEKICMDIMRTDDSDRLTSEPNAKTAVLYTVAYLYEHREDADHHALMITLRALLFGSRQEGF</sequence>
<dbReference type="STRING" id="1121950.SAMN02745243_00426"/>
<dbReference type="AlphaFoldDB" id="A0A1M6IPC1"/>
<name>A0A1M6IPC1_9FIRM</name>
<dbReference type="RefSeq" id="WP_073104387.1">
    <property type="nucleotide sequence ID" value="NZ_FQZY01000007.1"/>
</dbReference>
<dbReference type="InterPro" id="IPR006450">
    <property type="entry name" value="Phage_HK97_gp6-like"/>
</dbReference>
<dbReference type="InterPro" id="IPR021146">
    <property type="entry name" value="Phage_gp6-like_head-tail"/>
</dbReference>
<dbReference type="NCBIfam" id="TIGR01560">
    <property type="entry name" value="put_DNA_pack"/>
    <property type="match status" value="1"/>
</dbReference>
<evidence type="ECO:0000313" key="2">
    <source>
        <dbReference type="Proteomes" id="UP000184301"/>
    </source>
</evidence>
<keyword evidence="2" id="KW-1185">Reference proteome</keyword>
<accession>A0A1M6IPC1</accession>
<dbReference type="OrthoDB" id="5654at2"/>
<proteinExistence type="predicted"/>
<dbReference type="CDD" id="cd08054">
    <property type="entry name" value="gp6"/>
    <property type="match status" value="1"/>
</dbReference>
<dbReference type="Proteomes" id="UP000184301">
    <property type="component" value="Unassembled WGS sequence"/>
</dbReference>
<reference evidence="1 2" key="1">
    <citation type="submission" date="2016-11" db="EMBL/GenBank/DDBJ databases">
        <authorList>
            <person name="Jaros S."/>
            <person name="Januszkiewicz K."/>
            <person name="Wedrychowicz H."/>
        </authorList>
    </citation>
    <scope>NUCLEOTIDE SEQUENCE [LARGE SCALE GENOMIC DNA]</scope>
    <source>
        <strain evidence="1 2">DSM 15480</strain>
    </source>
</reference>